<dbReference type="Gene3D" id="3.20.20.10">
    <property type="entry name" value="Alanine racemase"/>
    <property type="match status" value="1"/>
</dbReference>
<evidence type="ECO:0000259" key="18">
    <source>
        <dbReference type="Pfam" id="PF17944"/>
    </source>
</evidence>
<dbReference type="InterPro" id="IPR041128">
    <property type="entry name" value="Arg_decarbox_C"/>
</dbReference>
<evidence type="ECO:0000256" key="11">
    <source>
        <dbReference type="ARBA" id="ARBA00023115"/>
    </source>
</evidence>
<dbReference type="PIRSF" id="PIRSF001336">
    <property type="entry name" value="Arg_decrbxlase"/>
    <property type="match status" value="1"/>
</dbReference>
<dbReference type="Pfam" id="PF17944">
    <property type="entry name" value="Arg_decarbox_C"/>
    <property type="match status" value="1"/>
</dbReference>
<dbReference type="InterPro" id="IPR029066">
    <property type="entry name" value="PLP-binding_barrel"/>
</dbReference>
<evidence type="ECO:0000313" key="20">
    <source>
        <dbReference type="Proteomes" id="UP000184603"/>
    </source>
</evidence>
<dbReference type="Gene3D" id="2.40.37.10">
    <property type="entry name" value="Lyase, Ornithine Decarboxylase, Chain A, domain 1"/>
    <property type="match status" value="1"/>
</dbReference>
<keyword evidence="9 14" id="KW-0663">Pyridoxal phosphate</keyword>
<dbReference type="GO" id="GO:0046872">
    <property type="term" value="F:metal ion binding"/>
    <property type="evidence" value="ECO:0007669"/>
    <property type="project" value="UniProtKB-KW"/>
</dbReference>
<gene>
    <name evidence="19" type="ORF">SAMN02745220_00203</name>
</gene>
<dbReference type="PRINTS" id="PR01179">
    <property type="entry name" value="ODADCRBXLASE"/>
</dbReference>
<dbReference type="Proteomes" id="UP000184603">
    <property type="component" value="Unassembled WGS sequence"/>
</dbReference>
<feature type="domain" description="Arginine decarboxylase helical bundle" evidence="17">
    <location>
        <begin position="437"/>
        <end position="514"/>
    </location>
</feature>
<dbReference type="PRINTS" id="PR01180">
    <property type="entry name" value="ARGDCRBXLASE"/>
</dbReference>
<dbReference type="GO" id="GO:0008295">
    <property type="term" value="P:spermidine biosynthetic process"/>
    <property type="evidence" value="ECO:0007669"/>
    <property type="project" value="UniProtKB-UniRule"/>
</dbReference>
<comment type="similarity">
    <text evidence="4">Belongs to the Orn/Lys/Arg decarboxylase class-II family. SpeA subfamily.</text>
</comment>
<keyword evidence="6" id="KW-0479">Metal-binding</keyword>
<feature type="domain" description="Orn/DAP/Arg decarboxylase 2 N-terminal" evidence="16">
    <location>
        <begin position="158"/>
        <end position="408"/>
    </location>
</feature>
<dbReference type="AlphaFoldDB" id="A0A1M7XVY7"/>
<dbReference type="Pfam" id="PF02784">
    <property type="entry name" value="Orn_Arg_deC_N"/>
    <property type="match status" value="1"/>
</dbReference>
<keyword evidence="11" id="KW-0620">Polyamine biosynthesis</keyword>
<dbReference type="Pfam" id="PF17810">
    <property type="entry name" value="Arg_decarb_HB"/>
    <property type="match status" value="1"/>
</dbReference>
<evidence type="ECO:0000256" key="5">
    <source>
        <dbReference type="ARBA" id="ARBA00012426"/>
    </source>
</evidence>
<dbReference type="InterPro" id="IPR000183">
    <property type="entry name" value="Orn/DAP/Arg_de-COase"/>
</dbReference>
<comment type="cofactor">
    <cofactor evidence="1 14">
        <name>pyridoxal 5'-phosphate</name>
        <dbReference type="ChEBI" id="CHEBI:597326"/>
    </cofactor>
</comment>
<evidence type="ECO:0000256" key="3">
    <source>
        <dbReference type="ARBA" id="ARBA00002257"/>
    </source>
</evidence>
<dbReference type="PROSITE" id="PS00878">
    <property type="entry name" value="ODR_DC_2_1"/>
    <property type="match status" value="1"/>
</dbReference>
<comment type="cofactor">
    <cofactor evidence="2">
        <name>Mg(2+)</name>
        <dbReference type="ChEBI" id="CHEBI:18420"/>
    </cofactor>
</comment>
<evidence type="ECO:0000256" key="4">
    <source>
        <dbReference type="ARBA" id="ARBA00008357"/>
    </source>
</evidence>
<organism evidence="19 20">
    <name type="scientific">Desulfopila aestuarii DSM 18488</name>
    <dbReference type="NCBI Taxonomy" id="1121416"/>
    <lineage>
        <taxon>Bacteria</taxon>
        <taxon>Pseudomonadati</taxon>
        <taxon>Thermodesulfobacteriota</taxon>
        <taxon>Desulfobulbia</taxon>
        <taxon>Desulfobulbales</taxon>
        <taxon>Desulfocapsaceae</taxon>
        <taxon>Desulfopila</taxon>
    </lineage>
</organism>
<dbReference type="Gene3D" id="1.20.58.930">
    <property type="match status" value="1"/>
</dbReference>
<evidence type="ECO:0000313" key="19">
    <source>
        <dbReference type="EMBL" id="SHO42892.1"/>
    </source>
</evidence>
<evidence type="ECO:0000259" key="16">
    <source>
        <dbReference type="Pfam" id="PF02784"/>
    </source>
</evidence>
<dbReference type="NCBIfam" id="TIGR01273">
    <property type="entry name" value="speA"/>
    <property type="match status" value="1"/>
</dbReference>
<evidence type="ECO:0000256" key="6">
    <source>
        <dbReference type="ARBA" id="ARBA00022723"/>
    </source>
</evidence>
<dbReference type="InterPro" id="IPR009006">
    <property type="entry name" value="Ala_racemase/Decarboxylase_C"/>
</dbReference>
<dbReference type="Gene3D" id="1.10.287.3440">
    <property type="match status" value="1"/>
</dbReference>
<evidence type="ECO:0000256" key="10">
    <source>
        <dbReference type="ARBA" id="ARBA00023066"/>
    </source>
</evidence>
<comment type="function">
    <text evidence="3">Catalyzes the biosynthesis of agmatine from arginine.</text>
</comment>
<dbReference type="EC" id="4.1.1.19" evidence="5 13"/>
<evidence type="ECO:0000256" key="15">
    <source>
        <dbReference type="PIRSR" id="PIRSR600183-50"/>
    </source>
</evidence>
<evidence type="ECO:0000259" key="17">
    <source>
        <dbReference type="Pfam" id="PF17810"/>
    </source>
</evidence>
<dbReference type="GO" id="GO:0006527">
    <property type="term" value="P:L-arginine catabolic process"/>
    <property type="evidence" value="ECO:0007669"/>
    <property type="project" value="InterPro"/>
</dbReference>
<keyword evidence="8" id="KW-0460">Magnesium</keyword>
<evidence type="ECO:0000256" key="9">
    <source>
        <dbReference type="ARBA" id="ARBA00022898"/>
    </source>
</evidence>
<reference evidence="19 20" key="1">
    <citation type="submission" date="2016-12" db="EMBL/GenBank/DDBJ databases">
        <authorList>
            <person name="Song W.-J."/>
            <person name="Kurnit D.M."/>
        </authorList>
    </citation>
    <scope>NUCLEOTIDE SEQUENCE [LARGE SCALE GENOMIC DNA]</scope>
    <source>
        <strain evidence="19 20">DSM 18488</strain>
    </source>
</reference>
<dbReference type="GO" id="GO:0008792">
    <property type="term" value="F:arginine decarboxylase activity"/>
    <property type="evidence" value="ECO:0007669"/>
    <property type="project" value="UniProtKB-UniRule"/>
</dbReference>
<feature type="domain" description="Arginine decarboxylase C-terminal helical" evidence="18">
    <location>
        <begin position="643"/>
        <end position="696"/>
    </location>
</feature>
<evidence type="ECO:0000256" key="1">
    <source>
        <dbReference type="ARBA" id="ARBA00001933"/>
    </source>
</evidence>
<keyword evidence="12" id="KW-0456">Lyase</keyword>
<evidence type="ECO:0000256" key="2">
    <source>
        <dbReference type="ARBA" id="ARBA00001946"/>
    </source>
</evidence>
<keyword evidence="20" id="KW-1185">Reference proteome</keyword>
<dbReference type="InterPro" id="IPR022653">
    <property type="entry name" value="De-COase2_pyr-phos_BS"/>
</dbReference>
<evidence type="ECO:0000256" key="12">
    <source>
        <dbReference type="ARBA" id="ARBA00023239"/>
    </source>
</evidence>
<dbReference type="NCBIfam" id="NF003763">
    <property type="entry name" value="PRK05354.1"/>
    <property type="match status" value="1"/>
</dbReference>
<dbReference type="PANTHER" id="PTHR43295">
    <property type="entry name" value="ARGININE DECARBOXYLASE"/>
    <property type="match status" value="1"/>
</dbReference>
<feature type="modified residue" description="N6-(pyridoxal phosphate)lysine" evidence="14">
    <location>
        <position position="166"/>
    </location>
</feature>
<keyword evidence="10" id="KW-0745">Spermidine biosynthesis</keyword>
<sequence length="699" mass="78558">MDESSEKWIYLYIFVEFSGTIVLTLQSFSAKCHSLIKTSTQVAQAAPQLLVQTPEVSEMWHDISRINSWTIKDATEHYGIEKWGAGYFSINSTGDVVVTPSGADNGPSLSLHEVAKEIEARGLSMPVLLRIENILGSQIKLLHETFRKVILENNYRGVYKGVFPIKVNQQEQVIETISQLGKTFNHGLEAGSKSELIAAISMLQNRSACLICNGYKDEEFIDLGLYAVKMGFQVFFVVEVPGEVDLIIERSKVHNIKPAIGFRIKLSTQAEGKWNESGGDASVFGLTMSHTIDALDRLRAEGMLDCLQLLHYHIGSQIPNISDIRAGAMEACRLYEELVLEGAPMGYLDLGGGLAVDYDGSNTNSNSSRNYSMEEYCSDIVESIITVLDKNDIPHPTIITESGRAIVAYYSVLLFNILDISSFEPPPIPDKLPVVDNDLLENLMLTYNMVSTRNIQECCNDALFYRTQARQLFKHGGITLRERALAENLVQHTLMKISKISKELDHIPKDVQKINKLIYDIYYGNFSLFQSLPDVWAIDQILPVMPIHRLNEMPTRPAIISDITCDCDGKIDKFPDISQEKTSVMLHPLKDNEEYYLGVFLVGAYQETLGDLHNLFGDTNVVSIHVNDDGSYKFIRELEGDSVADVLTYVEYDIRAMKNRLKDLAEDAIDQGFISARERKSILAIFEEGLRGYTYFEKE</sequence>
<feature type="active site" description="Proton donor" evidence="15">
    <location>
        <position position="565"/>
    </location>
</feature>
<dbReference type="CDD" id="cd06830">
    <property type="entry name" value="PLPDE_III_ADC"/>
    <property type="match status" value="1"/>
</dbReference>
<evidence type="ECO:0000256" key="14">
    <source>
        <dbReference type="PIRSR" id="PIRSR001336-50"/>
    </source>
</evidence>
<dbReference type="PANTHER" id="PTHR43295:SF9">
    <property type="entry name" value="BIOSYNTHETIC ARGININE DECARBOXYLASE"/>
    <property type="match status" value="1"/>
</dbReference>
<dbReference type="SUPFAM" id="SSF51419">
    <property type="entry name" value="PLP-binding barrel"/>
    <property type="match status" value="1"/>
</dbReference>
<evidence type="ECO:0000256" key="7">
    <source>
        <dbReference type="ARBA" id="ARBA00022793"/>
    </source>
</evidence>
<dbReference type="InterPro" id="IPR002985">
    <property type="entry name" value="Arg_decrbxlase"/>
</dbReference>
<keyword evidence="7" id="KW-0210">Decarboxylase</keyword>
<dbReference type="SUPFAM" id="SSF50621">
    <property type="entry name" value="Alanine racemase C-terminal domain-like"/>
    <property type="match status" value="1"/>
</dbReference>
<evidence type="ECO:0000256" key="13">
    <source>
        <dbReference type="NCBIfam" id="TIGR01273"/>
    </source>
</evidence>
<accession>A0A1M7XVY7</accession>
<name>A0A1M7XVY7_9BACT</name>
<dbReference type="InterPro" id="IPR022644">
    <property type="entry name" value="De-COase2_N"/>
</dbReference>
<dbReference type="EMBL" id="FRFE01000001">
    <property type="protein sequence ID" value="SHO42892.1"/>
    <property type="molecule type" value="Genomic_DNA"/>
</dbReference>
<dbReference type="InterPro" id="IPR040634">
    <property type="entry name" value="Arg_decarb_HB"/>
</dbReference>
<dbReference type="STRING" id="1121416.SAMN02745220_00203"/>
<proteinExistence type="inferred from homology"/>
<evidence type="ECO:0000256" key="8">
    <source>
        <dbReference type="ARBA" id="ARBA00022842"/>
    </source>
</evidence>
<protein>
    <recommendedName>
        <fullName evidence="5 13">Arginine decarboxylase</fullName>
        <ecNumber evidence="5 13">4.1.1.19</ecNumber>
    </recommendedName>
</protein>